<keyword evidence="2" id="KW-1185">Reference proteome</keyword>
<dbReference type="PANTHER" id="PTHR30143">
    <property type="entry name" value="ACID HYDRATASE"/>
    <property type="match status" value="1"/>
</dbReference>
<dbReference type="AlphaFoldDB" id="A0A418YVP4"/>
<dbReference type="OrthoDB" id="9792137at2"/>
<dbReference type="GO" id="GO:0005737">
    <property type="term" value="C:cytoplasm"/>
    <property type="evidence" value="ECO:0007669"/>
    <property type="project" value="TreeGrafter"/>
</dbReference>
<protein>
    <submittedName>
        <fullName evidence="1">2-keto-4-pentenoate hydratase</fullName>
    </submittedName>
</protein>
<reference evidence="1 2" key="1">
    <citation type="submission" date="2018-08" db="EMBL/GenBank/DDBJ databases">
        <title>Sphingobium sp. EO9.</title>
        <authorList>
            <person name="Park Y."/>
            <person name="Kim K.H."/>
            <person name="Jeon C.O."/>
        </authorList>
    </citation>
    <scope>NUCLEOTIDE SEQUENCE [LARGE SCALE GENOMIC DNA]</scope>
    <source>
        <strain evidence="1 2">EO9</strain>
    </source>
</reference>
<dbReference type="Proteomes" id="UP000283469">
    <property type="component" value="Unassembled WGS sequence"/>
</dbReference>
<dbReference type="RefSeq" id="WP_119744652.1">
    <property type="nucleotide sequence ID" value="NZ_QVRA01000004.1"/>
</dbReference>
<dbReference type="PANTHER" id="PTHR30143:SF0">
    <property type="entry name" value="2-KETO-4-PENTENOATE HYDRATASE"/>
    <property type="match status" value="1"/>
</dbReference>
<comment type="caution">
    <text evidence="1">The sequence shown here is derived from an EMBL/GenBank/DDBJ whole genome shotgun (WGS) entry which is preliminary data.</text>
</comment>
<dbReference type="SUPFAM" id="SSF56529">
    <property type="entry name" value="FAH"/>
    <property type="match status" value="1"/>
</dbReference>
<accession>A0A418YVP4</accession>
<organism evidence="1 2">
    <name type="scientific">Sphingobium terrigena</name>
    <dbReference type="NCBI Taxonomy" id="2304063"/>
    <lineage>
        <taxon>Bacteria</taxon>
        <taxon>Pseudomonadati</taxon>
        <taxon>Pseudomonadota</taxon>
        <taxon>Alphaproteobacteria</taxon>
        <taxon>Sphingomonadales</taxon>
        <taxon>Sphingomonadaceae</taxon>
        <taxon>Sphingobium</taxon>
    </lineage>
</organism>
<name>A0A418YVP4_9SPHN</name>
<sequence length="266" mass="27345">MSASSPAEATAERFLAARQSAQGLADYPGPIPATLDEAYVVQDAALARMTEAVAGWKVGRILGDLADRYGCDRLAGPIFASTVATADAQSQGLVFAEGFGAVEAEFLFRIGTIPTAGKTHFTLEEAAGHIDAVHIGIEIASSPFAGINRHGPAVTVSDFGNNNGLLIGPAVPDWRSGAYADQPVTTRIDGEPVGSGTAAAFALGAIGSVRFLLENLIARGIAIKAGWWISTGAVSGVHPVTPGQKVDADFGPLGVLHCTIAAQEPR</sequence>
<gene>
    <name evidence="1" type="ORF">D0Z70_05575</name>
</gene>
<dbReference type="InterPro" id="IPR036663">
    <property type="entry name" value="Fumarylacetoacetase_C_sf"/>
</dbReference>
<dbReference type="Gene3D" id="3.90.850.10">
    <property type="entry name" value="Fumarylacetoacetase-like, C-terminal domain"/>
    <property type="match status" value="1"/>
</dbReference>
<evidence type="ECO:0000313" key="2">
    <source>
        <dbReference type="Proteomes" id="UP000283469"/>
    </source>
</evidence>
<evidence type="ECO:0000313" key="1">
    <source>
        <dbReference type="EMBL" id="RJG56318.1"/>
    </source>
</evidence>
<dbReference type="EMBL" id="QVRA01000004">
    <property type="protein sequence ID" value="RJG56318.1"/>
    <property type="molecule type" value="Genomic_DNA"/>
</dbReference>
<proteinExistence type="predicted"/>
<dbReference type="InterPro" id="IPR050772">
    <property type="entry name" value="Hydratase-Decarb/MhpD_sf"/>
</dbReference>
<dbReference type="GO" id="GO:0008684">
    <property type="term" value="F:2-oxopent-4-enoate hydratase activity"/>
    <property type="evidence" value="ECO:0007669"/>
    <property type="project" value="TreeGrafter"/>
</dbReference>